<dbReference type="NCBIfam" id="TIGR01640">
    <property type="entry name" value="F_box_assoc_1"/>
    <property type="match status" value="1"/>
</dbReference>
<keyword evidence="3" id="KW-1185">Reference proteome</keyword>
<dbReference type="InterPro" id="IPR050796">
    <property type="entry name" value="SCF_F-box_component"/>
</dbReference>
<reference evidence="3" key="1">
    <citation type="journal article" date="2010" name="Nat. Biotechnol.">
        <title>Draft genome sequence of the oilseed species Ricinus communis.</title>
        <authorList>
            <person name="Chan A.P."/>
            <person name="Crabtree J."/>
            <person name="Zhao Q."/>
            <person name="Lorenzi H."/>
            <person name="Orvis J."/>
            <person name="Puiu D."/>
            <person name="Melake-Berhan A."/>
            <person name="Jones K.M."/>
            <person name="Redman J."/>
            <person name="Chen G."/>
            <person name="Cahoon E.B."/>
            <person name="Gedil M."/>
            <person name="Stanke M."/>
            <person name="Haas B.J."/>
            <person name="Wortman J.R."/>
            <person name="Fraser-Liggett C.M."/>
            <person name="Ravel J."/>
            <person name="Rabinowicz P.D."/>
        </authorList>
    </citation>
    <scope>NUCLEOTIDE SEQUENCE [LARGE SCALE GENOMIC DNA]</scope>
    <source>
        <strain evidence="3">cv. Hale</strain>
    </source>
</reference>
<dbReference type="SUPFAM" id="SSF81383">
    <property type="entry name" value="F-box domain"/>
    <property type="match status" value="1"/>
</dbReference>
<dbReference type="SMART" id="SM00256">
    <property type="entry name" value="FBOX"/>
    <property type="match status" value="1"/>
</dbReference>
<evidence type="ECO:0000313" key="3">
    <source>
        <dbReference type="Proteomes" id="UP000008311"/>
    </source>
</evidence>
<dbReference type="InterPro" id="IPR036047">
    <property type="entry name" value="F-box-like_dom_sf"/>
</dbReference>
<dbReference type="PROSITE" id="PS50181">
    <property type="entry name" value="FBOX"/>
    <property type="match status" value="1"/>
</dbReference>
<dbReference type="AlphaFoldDB" id="B9T8E3"/>
<dbReference type="InterPro" id="IPR001810">
    <property type="entry name" value="F-box_dom"/>
</dbReference>
<dbReference type="InterPro" id="IPR013187">
    <property type="entry name" value="F-box-assoc_dom_typ3"/>
</dbReference>
<dbReference type="InterPro" id="IPR017451">
    <property type="entry name" value="F-box-assoc_interact_dom"/>
</dbReference>
<name>B9T8E3_RICCO</name>
<gene>
    <name evidence="2" type="ORF">RCOM_0072660</name>
</gene>
<dbReference type="Pfam" id="PF08268">
    <property type="entry name" value="FBA_3"/>
    <property type="match status" value="1"/>
</dbReference>
<evidence type="ECO:0000313" key="2">
    <source>
        <dbReference type="EMBL" id="EEF27869.1"/>
    </source>
</evidence>
<proteinExistence type="predicted"/>
<dbReference type="eggNOG" id="ENOG502QS4I">
    <property type="taxonomic scope" value="Eukaryota"/>
</dbReference>
<dbReference type="STRING" id="3988.B9T8E3"/>
<organism evidence="2 3">
    <name type="scientific">Ricinus communis</name>
    <name type="common">Castor bean</name>
    <dbReference type="NCBI Taxonomy" id="3988"/>
    <lineage>
        <taxon>Eukaryota</taxon>
        <taxon>Viridiplantae</taxon>
        <taxon>Streptophyta</taxon>
        <taxon>Embryophyta</taxon>
        <taxon>Tracheophyta</taxon>
        <taxon>Spermatophyta</taxon>
        <taxon>Magnoliopsida</taxon>
        <taxon>eudicotyledons</taxon>
        <taxon>Gunneridae</taxon>
        <taxon>Pentapetalae</taxon>
        <taxon>rosids</taxon>
        <taxon>fabids</taxon>
        <taxon>Malpighiales</taxon>
        <taxon>Euphorbiaceae</taxon>
        <taxon>Acalyphoideae</taxon>
        <taxon>Acalypheae</taxon>
        <taxon>Ricinus</taxon>
    </lineage>
</organism>
<evidence type="ECO:0000259" key="1">
    <source>
        <dbReference type="PROSITE" id="PS50181"/>
    </source>
</evidence>
<dbReference type="Gene3D" id="1.20.1280.50">
    <property type="match status" value="1"/>
</dbReference>
<dbReference type="InParanoid" id="B9T8E3"/>
<dbReference type="Proteomes" id="UP000008311">
    <property type="component" value="Unassembled WGS sequence"/>
</dbReference>
<dbReference type="PANTHER" id="PTHR31672:SF2">
    <property type="entry name" value="F-BOX DOMAIN-CONTAINING PROTEIN"/>
    <property type="match status" value="1"/>
</dbReference>
<accession>B9T8E3</accession>
<dbReference type="Pfam" id="PF00646">
    <property type="entry name" value="F-box"/>
    <property type="match status" value="1"/>
</dbReference>
<feature type="domain" description="F-box" evidence="1">
    <location>
        <begin position="8"/>
        <end position="58"/>
    </location>
</feature>
<protein>
    <recommendedName>
        <fullName evidence="1">F-box domain-containing protein</fullName>
    </recommendedName>
</protein>
<dbReference type="EMBL" id="EQ975014">
    <property type="protein sequence ID" value="EEF27869.1"/>
    <property type="molecule type" value="Genomic_DNA"/>
</dbReference>
<dbReference type="PANTHER" id="PTHR31672">
    <property type="entry name" value="BNACNNG10540D PROTEIN"/>
    <property type="match status" value="1"/>
</dbReference>
<sequence length="383" mass="44245">MKKGKATNSTIDSLPREIMADILSRVTTPSLFIIKFVCQSWRNLAQDPLLVDLHFSHKIENNPCLILHSDHPTKNQLYALCLYPHNTSQDGMVMKIPVPVKLEFDVVGSCKGWLCLYDSLHKNTFYMYNPFTNSCMELPISNFPSDVWTVLGFGFDPVRKKYKVLKVSYIRRTNNTAGERYGLSLRSEVQILTVGSPSWRSLGETPYYPIHSPSQVYVNGRLHWVNWPVRYRPGRKLISFDLEDEKFREVPLPGSDGIKWGDYMLVVIRDCLSAAVYRNYGSFEVWVMKDYGLKESWIKEFSIGVYLPKGLEQKIDPSFRVSKFYRRAFTRILCVLKNGEILLEYGRRALVSYEARFGTFKDITVPGMPNWFEAFAHLGNIDI</sequence>